<comment type="caution">
    <text evidence="2">The sequence shown here is derived from an EMBL/GenBank/DDBJ whole genome shotgun (WGS) entry which is preliminary data.</text>
</comment>
<evidence type="ECO:0000313" key="3">
    <source>
        <dbReference type="Proteomes" id="UP001234178"/>
    </source>
</evidence>
<sequence length="287" mass="32749">MLYSSSLPLHPHHTITAGTGDRTTPIQTEIPCNKTPAVRALTNSTNNPAQTLLTNLQHHRTNWKSQSIPSLILINDYFNECPNDRGRIEEHQIGNLPPPWETKHFPFQKLAISKREAILNPPKTRALYDKFLENMPKYSMDYEAQDNVPVCDSLSALQLTTGSKSTKSVLINKILQKQDDIGNSKKRIIKLWIPGHEIHLDIVIMQDQLRVVRQKCDEYFQQRNKLIDQQHQSMQDCVIEKERKDAKPAKSAETEPQARCLRREVVTSVGISVKDPPYNTGELGSNR</sequence>
<evidence type="ECO:0000256" key="1">
    <source>
        <dbReference type="SAM" id="MobiDB-lite"/>
    </source>
</evidence>
<gene>
    <name evidence="2" type="ORF">OUZ56_012949</name>
</gene>
<reference evidence="2 3" key="1">
    <citation type="journal article" date="2023" name="Nucleic Acids Res.">
        <title>The hologenome of Daphnia magna reveals possible DNA methylation and microbiome-mediated evolution of the host genome.</title>
        <authorList>
            <person name="Chaturvedi A."/>
            <person name="Li X."/>
            <person name="Dhandapani V."/>
            <person name="Marshall H."/>
            <person name="Kissane S."/>
            <person name="Cuenca-Cambronero M."/>
            <person name="Asole G."/>
            <person name="Calvet F."/>
            <person name="Ruiz-Romero M."/>
            <person name="Marangio P."/>
            <person name="Guigo R."/>
            <person name="Rago D."/>
            <person name="Mirbahai L."/>
            <person name="Eastwood N."/>
            <person name="Colbourne J.K."/>
            <person name="Zhou J."/>
            <person name="Mallon E."/>
            <person name="Orsini L."/>
        </authorList>
    </citation>
    <scope>NUCLEOTIDE SEQUENCE [LARGE SCALE GENOMIC DNA]</scope>
    <source>
        <strain evidence="2">LRV0_1</strain>
    </source>
</reference>
<dbReference type="EMBL" id="JAOYFB010000002">
    <property type="protein sequence ID" value="KAK4007797.1"/>
    <property type="molecule type" value="Genomic_DNA"/>
</dbReference>
<dbReference type="Proteomes" id="UP001234178">
    <property type="component" value="Unassembled WGS sequence"/>
</dbReference>
<name>A0ABQ9Z4I7_9CRUS</name>
<evidence type="ECO:0000313" key="2">
    <source>
        <dbReference type="EMBL" id="KAK4007797.1"/>
    </source>
</evidence>
<organism evidence="2 3">
    <name type="scientific">Daphnia magna</name>
    <dbReference type="NCBI Taxonomy" id="35525"/>
    <lineage>
        <taxon>Eukaryota</taxon>
        <taxon>Metazoa</taxon>
        <taxon>Ecdysozoa</taxon>
        <taxon>Arthropoda</taxon>
        <taxon>Crustacea</taxon>
        <taxon>Branchiopoda</taxon>
        <taxon>Diplostraca</taxon>
        <taxon>Cladocera</taxon>
        <taxon>Anomopoda</taxon>
        <taxon>Daphniidae</taxon>
        <taxon>Daphnia</taxon>
    </lineage>
</organism>
<feature type="region of interest" description="Disordered" evidence="1">
    <location>
        <begin position="1"/>
        <end position="23"/>
    </location>
</feature>
<proteinExistence type="predicted"/>
<keyword evidence="3" id="KW-1185">Reference proteome</keyword>
<accession>A0ABQ9Z4I7</accession>
<protein>
    <submittedName>
        <fullName evidence="2">Uncharacterized protein</fullName>
    </submittedName>
</protein>